<feature type="coiled-coil region" evidence="5">
    <location>
        <begin position="355"/>
        <end position="403"/>
    </location>
</feature>
<reference evidence="9" key="1">
    <citation type="submission" date="2025-08" db="UniProtKB">
        <authorList>
            <consortium name="RefSeq"/>
        </authorList>
    </citation>
    <scope>IDENTIFICATION</scope>
</reference>
<feature type="domain" description="Nuclear mitotic apparatus protein 1 N-terminal hook" evidence="7">
    <location>
        <begin position="6"/>
        <end position="150"/>
    </location>
</feature>
<evidence type="ECO:0000313" key="8">
    <source>
        <dbReference type="Proteomes" id="UP000695023"/>
    </source>
</evidence>
<dbReference type="GO" id="GO:0000922">
    <property type="term" value="C:spindle pole"/>
    <property type="evidence" value="ECO:0007669"/>
    <property type="project" value="TreeGrafter"/>
</dbReference>
<dbReference type="GeneID" id="102204038"/>
<comment type="subcellular location">
    <subcellularLocation>
        <location evidence="1">Cytoplasm</location>
    </subcellularLocation>
</comment>
<dbReference type="Pfam" id="PF21670">
    <property type="entry name" value="HOOK_N_NuMA"/>
    <property type="match status" value="1"/>
</dbReference>
<dbReference type="GO" id="GO:0000132">
    <property type="term" value="P:establishment of mitotic spindle orientation"/>
    <property type="evidence" value="ECO:0007669"/>
    <property type="project" value="TreeGrafter"/>
</dbReference>
<name>A0A9Y6JCH3_9CICH</name>
<feature type="region of interest" description="Disordered" evidence="6">
    <location>
        <begin position="1556"/>
        <end position="1640"/>
    </location>
</feature>
<dbReference type="GO" id="GO:0005876">
    <property type="term" value="C:spindle microtubule"/>
    <property type="evidence" value="ECO:0007669"/>
    <property type="project" value="TreeGrafter"/>
</dbReference>
<evidence type="ECO:0000259" key="7">
    <source>
        <dbReference type="Pfam" id="PF21670"/>
    </source>
</evidence>
<evidence type="ECO:0000256" key="2">
    <source>
        <dbReference type="ARBA" id="ARBA00022490"/>
    </source>
</evidence>
<organism evidence="8 9">
    <name type="scientific">Pundamilia nyererei</name>
    <dbReference type="NCBI Taxonomy" id="303518"/>
    <lineage>
        <taxon>Eukaryota</taxon>
        <taxon>Metazoa</taxon>
        <taxon>Chordata</taxon>
        <taxon>Craniata</taxon>
        <taxon>Vertebrata</taxon>
        <taxon>Euteleostomi</taxon>
        <taxon>Actinopterygii</taxon>
        <taxon>Neopterygii</taxon>
        <taxon>Teleostei</taxon>
        <taxon>Neoteleostei</taxon>
        <taxon>Acanthomorphata</taxon>
        <taxon>Ovalentaria</taxon>
        <taxon>Cichlomorphae</taxon>
        <taxon>Cichliformes</taxon>
        <taxon>Cichlidae</taxon>
        <taxon>African cichlids</taxon>
        <taxon>Pseudocrenilabrinae</taxon>
        <taxon>Haplochromini</taxon>
        <taxon>Pundamilia</taxon>
    </lineage>
</organism>
<evidence type="ECO:0000256" key="6">
    <source>
        <dbReference type="SAM" id="MobiDB-lite"/>
    </source>
</evidence>
<feature type="region of interest" description="Disordered" evidence="6">
    <location>
        <begin position="1452"/>
        <end position="1531"/>
    </location>
</feature>
<dbReference type="PANTHER" id="PTHR18902:SF24">
    <property type="entry name" value="NUCLEAR MITOTIC APPARATUS PROTEIN 1"/>
    <property type="match status" value="1"/>
</dbReference>
<keyword evidence="8" id="KW-1185">Reference proteome</keyword>
<evidence type="ECO:0000256" key="4">
    <source>
        <dbReference type="ARBA" id="ARBA00023054"/>
    </source>
</evidence>
<dbReference type="GO" id="GO:0008017">
    <property type="term" value="F:microtubule binding"/>
    <property type="evidence" value="ECO:0007669"/>
    <property type="project" value="TreeGrafter"/>
</dbReference>
<feature type="coiled-coil region" evidence="5">
    <location>
        <begin position="221"/>
        <end position="322"/>
    </location>
</feature>
<keyword evidence="3" id="KW-0597">Phosphoprotein</keyword>
<keyword evidence="2" id="KW-0963">Cytoplasm</keyword>
<dbReference type="CDD" id="cd22224">
    <property type="entry name" value="HkD_NuMA"/>
    <property type="match status" value="1"/>
</dbReference>
<evidence type="ECO:0000313" key="9">
    <source>
        <dbReference type="RefSeq" id="XP_013765851.1"/>
    </source>
</evidence>
<gene>
    <name evidence="9" type="primary">LOC102204038</name>
</gene>
<dbReference type="RefSeq" id="XP_013765851.1">
    <property type="nucleotide sequence ID" value="XM_013910397.1"/>
</dbReference>
<protein>
    <submittedName>
        <fullName evidence="9">Nuclear mitotic apparatus protein 1-like</fullName>
    </submittedName>
</protein>
<keyword evidence="4 5" id="KW-0175">Coiled coil</keyword>
<dbReference type="Gene3D" id="1.10.287.1490">
    <property type="match status" value="3"/>
</dbReference>
<dbReference type="Proteomes" id="UP000695023">
    <property type="component" value="Unplaced"/>
</dbReference>
<accession>A0A9Y6JCH3</accession>
<evidence type="ECO:0000256" key="1">
    <source>
        <dbReference type="ARBA" id="ARBA00004496"/>
    </source>
</evidence>
<feature type="compositionally biased region" description="Polar residues" evidence="6">
    <location>
        <begin position="1508"/>
        <end position="1521"/>
    </location>
</feature>
<feature type="coiled-coil region" evidence="5">
    <location>
        <begin position="436"/>
        <end position="990"/>
    </location>
</feature>
<sequence length="1640" mass="185946">MEMNLAVKSLLSWVNSLKLCDSELTIDDLQDGLILLRLVYMLKKQPIPCLNDATEDRFRVIAEFLERDCRFNASKSSSLRWDHIRDGISLTAEISKVLLLLVYHDMMNDHCTLNMLDCDVERELAHLTSSFVMESEGCVYLSEELDAHLRGKHLTFSQEIFEQSAATSGTNMSSISSFLGDESPFFHRNSRIKFVDIETVASSSVSSSPLEDVMNTPKFQLRKMQRQMIKERDYRDSLERELASKIALIEQRESRINQLQYRLDKLKEEQGDQEHVTKEQINELEIKNNDLQKRLNEMLKQNKDLKTNTSLMERKVDELADENGVLSSQVRAVCSQLAAFETEVGRLTESQASAQEEWRNKRNHLQSELNQATAQKELLTEQIQILQGKISCLEDEISKASKDEVGENMGPIVEREMLETEIRGLKNELETTHFSLKKAELEIHAKTQQLEECHQEIKEIHEQRGVLQEEIRVLKLQLEQVEQQKNEQTDRLQQHIAACEQEIKKLQEIKQAKEDLLHQTEEKVNDLETKLTAATSLLAVKEQQINSLKDEVDILTDETNKNKDEIRAKEEELAKLLLEKSNVQETLSDKIQILTAQVEDLSSSLKQAEQEIHMKQDLLDKIAQENVQQIELLQQQSAEHMEALEKQKTASREEIKRLNADIHAKEKQMARLETEASTRSALLQQELDDLNNQIKSMTHSLEMAKDHAQAREAVMAKQQEESTLQSEELRKQISVLEAEVNRLKQEIQTKEAEVDEMKTNNYMESETLQNEIQSLQGQVQCLNESLKTATEQAQVKENLLKQKEFEFSQEKDSLQNMMMTSEDEVKRLREQVEAKEEQLVTLGSIHSDMLEQEIETLKNQVCDMRESLTKAEEKVKVLQAELSVVKTLGTDKDQSINTLREEVTAQANVIQKTKAEAEASEKLVAEIKQESSKQTYVLQNEIQDLKEEVERLLAKEQKLVETQQESAQQINLLQQQLASAAAELTQHEATQVTNIRLKETVQEMQVTTLKEKETLVQEKQVLLVRILQAEKDHEAIVFEKERLLQANLALKRENVASRKLESVLQQELEILKMENEKLLKEQEKAEEIELIKRDLQEQLATKSEAAEHYKAQMEKAANHYNSKKQLLQKSQEEVDALKLSLEAKEREMHTMIMEKKVLQLDLDKAQANEKTLSHRVASLEAQLACADQNLRVQNKIHANGGSATSSCFFEVPYSNSGVCTRAQVKRAMSSDSLDQSSMEDSLNSTRKLSAPDESSTPLVRSSERLAAKRRGLKAESLETLYFTPINTRQVKRTGAEEIMDSTQKNPTSSVKRRRTTQVINITMTKKTPGCGEADETFYSLASARSQPNLANANSARPVSMELFDTPARRTSSASDQLIGLPGYRRSTIHVQPTSTFCVGAENEPDGGPEDWLRIAELQSRNKACLPHLKSSYPVESESLMLGQVGAAAGTRSDRLSLMPGQLPSRTASSYQLRSPKGTKQPSSTLSLHQTSPEKKMKASCFPRPLTPKNRSVSSGPSSSTLRAALSPAERRQSMMFTIENTPKSNNYLKKHLNKLRSSARKSPGDSLKKAPPQTSARKHQEKMPSGSSRGGVRQAGRIGNFKSPQVVTKGSRKSPQAASRSAKSPGLTASARKMMRRMKV</sequence>
<feature type="coiled-coil region" evidence="5">
    <location>
        <begin position="1061"/>
        <end position="1182"/>
    </location>
</feature>
<dbReference type="PANTHER" id="PTHR18902">
    <property type="entry name" value="NUCLEAR MITOTIC APPARATUS PROTEIN 1-RELATED"/>
    <property type="match status" value="1"/>
</dbReference>
<feature type="compositionally biased region" description="Polar residues" evidence="6">
    <location>
        <begin position="1602"/>
        <end position="1622"/>
    </location>
</feature>
<evidence type="ECO:0000256" key="5">
    <source>
        <dbReference type="SAM" id="Coils"/>
    </source>
</evidence>
<feature type="compositionally biased region" description="Polar residues" evidence="6">
    <location>
        <begin position="1463"/>
        <end position="1490"/>
    </location>
</feature>
<proteinExistence type="predicted"/>
<dbReference type="GO" id="GO:0005813">
    <property type="term" value="C:centrosome"/>
    <property type="evidence" value="ECO:0007669"/>
    <property type="project" value="TreeGrafter"/>
</dbReference>
<dbReference type="InterPro" id="IPR051841">
    <property type="entry name" value="MT-Golgi_org_protein"/>
</dbReference>
<dbReference type="InterPro" id="IPR048724">
    <property type="entry name" value="NuMA_N_HOOK"/>
</dbReference>
<feature type="compositionally biased region" description="Polar residues" evidence="6">
    <location>
        <begin position="1229"/>
        <end position="1259"/>
    </location>
</feature>
<feature type="region of interest" description="Disordered" evidence="6">
    <location>
        <begin position="1228"/>
        <end position="1264"/>
    </location>
</feature>
<dbReference type="GO" id="GO:0005737">
    <property type="term" value="C:cytoplasm"/>
    <property type="evidence" value="ECO:0007669"/>
    <property type="project" value="UniProtKB-SubCell"/>
</dbReference>
<evidence type="ECO:0000256" key="3">
    <source>
        <dbReference type="ARBA" id="ARBA00022553"/>
    </source>
</evidence>